<dbReference type="EMBL" id="JAUSUA010000002">
    <property type="protein sequence ID" value="MDQ0207339.1"/>
    <property type="molecule type" value="Genomic_DNA"/>
</dbReference>
<evidence type="ECO:0000256" key="2">
    <source>
        <dbReference type="ARBA" id="ARBA00007886"/>
    </source>
</evidence>
<dbReference type="PANTHER" id="PTHR35789:SF1">
    <property type="entry name" value="SPORE GERMINATION PROTEIN B3"/>
    <property type="match status" value="1"/>
</dbReference>
<dbReference type="InterPro" id="IPR038501">
    <property type="entry name" value="Spore_GerAC_C_sf"/>
</dbReference>
<dbReference type="InterPro" id="IPR046953">
    <property type="entry name" value="Spore_GerAC-like_C"/>
</dbReference>
<evidence type="ECO:0000256" key="3">
    <source>
        <dbReference type="ARBA" id="ARBA00022544"/>
    </source>
</evidence>
<evidence type="ECO:0000259" key="10">
    <source>
        <dbReference type="Pfam" id="PF25198"/>
    </source>
</evidence>
<evidence type="ECO:0000256" key="1">
    <source>
        <dbReference type="ARBA" id="ARBA00004635"/>
    </source>
</evidence>
<dbReference type="RefSeq" id="WP_306982544.1">
    <property type="nucleotide sequence ID" value="NZ_JAUSUA010000002.1"/>
</dbReference>
<accession>A0ABT9YI21</accession>
<evidence type="ECO:0000256" key="8">
    <source>
        <dbReference type="SAM" id="SignalP"/>
    </source>
</evidence>
<feature type="domain" description="Spore germination GerAC-like C-terminal" evidence="9">
    <location>
        <begin position="203"/>
        <end position="372"/>
    </location>
</feature>
<evidence type="ECO:0000259" key="9">
    <source>
        <dbReference type="Pfam" id="PF05504"/>
    </source>
</evidence>
<keyword evidence="3" id="KW-0309">Germination</keyword>
<comment type="caution">
    <text evidence="11">The sequence shown here is derived from an EMBL/GenBank/DDBJ whole genome shotgun (WGS) entry which is preliminary data.</text>
</comment>
<dbReference type="Pfam" id="PF25198">
    <property type="entry name" value="Spore_GerAC_N"/>
    <property type="match status" value="1"/>
</dbReference>
<keyword evidence="7" id="KW-0449">Lipoprotein</keyword>
<keyword evidence="12" id="KW-1185">Reference proteome</keyword>
<reference evidence="11 12" key="1">
    <citation type="submission" date="2023-07" db="EMBL/GenBank/DDBJ databases">
        <title>Genomic Encyclopedia of Type Strains, Phase IV (KMG-IV): sequencing the most valuable type-strain genomes for metagenomic binning, comparative biology and taxonomic classification.</title>
        <authorList>
            <person name="Goeker M."/>
        </authorList>
    </citation>
    <scope>NUCLEOTIDE SEQUENCE [LARGE SCALE GENOMIC DNA]</scope>
    <source>
        <strain evidence="11 12">DSM 19154</strain>
    </source>
</reference>
<protein>
    <submittedName>
        <fullName evidence="11">Ger(X)C family germination protein</fullName>
    </submittedName>
</protein>
<name>A0ABT9YI21_9BACI</name>
<feature type="chain" id="PRO_5045804947" evidence="8">
    <location>
        <begin position="24"/>
        <end position="375"/>
    </location>
</feature>
<keyword evidence="6" id="KW-0564">Palmitate</keyword>
<keyword evidence="4 8" id="KW-0732">Signal</keyword>
<dbReference type="Pfam" id="PF05504">
    <property type="entry name" value="Spore_GerAC"/>
    <property type="match status" value="1"/>
</dbReference>
<dbReference type="InterPro" id="IPR057336">
    <property type="entry name" value="GerAC_N"/>
</dbReference>
<dbReference type="Proteomes" id="UP001225034">
    <property type="component" value="Unassembled WGS sequence"/>
</dbReference>
<evidence type="ECO:0000313" key="11">
    <source>
        <dbReference type="EMBL" id="MDQ0207339.1"/>
    </source>
</evidence>
<evidence type="ECO:0000256" key="5">
    <source>
        <dbReference type="ARBA" id="ARBA00023136"/>
    </source>
</evidence>
<evidence type="ECO:0000256" key="6">
    <source>
        <dbReference type="ARBA" id="ARBA00023139"/>
    </source>
</evidence>
<feature type="signal peptide" evidence="8">
    <location>
        <begin position="1"/>
        <end position="23"/>
    </location>
</feature>
<gene>
    <name evidence="11" type="ORF">J2S05_002138</name>
</gene>
<organism evidence="11 12">
    <name type="scientific">Alkalicoccobacillus murimartini</name>
    <dbReference type="NCBI Taxonomy" id="171685"/>
    <lineage>
        <taxon>Bacteria</taxon>
        <taxon>Bacillati</taxon>
        <taxon>Bacillota</taxon>
        <taxon>Bacilli</taxon>
        <taxon>Bacillales</taxon>
        <taxon>Bacillaceae</taxon>
        <taxon>Alkalicoccobacillus</taxon>
    </lineage>
</organism>
<evidence type="ECO:0000256" key="7">
    <source>
        <dbReference type="ARBA" id="ARBA00023288"/>
    </source>
</evidence>
<evidence type="ECO:0000256" key="4">
    <source>
        <dbReference type="ARBA" id="ARBA00022729"/>
    </source>
</evidence>
<comment type="similarity">
    <text evidence="2">Belongs to the GerABKC lipoprotein family.</text>
</comment>
<dbReference type="PANTHER" id="PTHR35789">
    <property type="entry name" value="SPORE GERMINATION PROTEIN B3"/>
    <property type="match status" value="1"/>
</dbReference>
<keyword evidence="5" id="KW-0472">Membrane</keyword>
<feature type="domain" description="Spore germination protein N-terminal" evidence="10">
    <location>
        <begin position="23"/>
        <end position="193"/>
    </location>
</feature>
<dbReference type="Gene3D" id="3.30.300.210">
    <property type="entry name" value="Nutrient germinant receptor protein C, domain 3"/>
    <property type="match status" value="1"/>
</dbReference>
<dbReference type="NCBIfam" id="TIGR02887">
    <property type="entry name" value="spore_ger_x_C"/>
    <property type="match status" value="1"/>
</dbReference>
<proteinExistence type="inferred from homology"/>
<evidence type="ECO:0000313" key="12">
    <source>
        <dbReference type="Proteomes" id="UP001225034"/>
    </source>
</evidence>
<sequence>MRRLLIRFVICSCLFLCLSGCWDEQLLKDVALINAQALDIDTDTGIITTTVAVVSGTSNEKIPINTTIISANGHNTRDSRSELDKKIGSELFATKNEVTFFSEDLAKYDIYSVLDTNFRSPLSALTANLAIVEGEAKSILHVKTENMPLISDYLSGILLSGMEEGVIPLVNLQNTLTIVHDDGQDAVIPTLKVLDSKNGAELTGVGLFNGLQMTGKLNTDESILLLLLDGSKKGSHYITRKVNVNSDEKNLYDDVTVGVKNLERALNITKNQDGQLSVKVDVVLKLNVTEYPHHHLEERKTIKRLNTELSEQLTNEANQVITKMQEAQCDYLGIGRKVHAFHDEIWKNNEWKDVYPSVDFKANVAVEITEYGIVN</sequence>
<comment type="subcellular location">
    <subcellularLocation>
        <location evidence="1">Membrane</location>
        <topology evidence="1">Lipid-anchor</topology>
    </subcellularLocation>
</comment>
<dbReference type="InterPro" id="IPR008844">
    <property type="entry name" value="Spore_GerAC-like"/>
</dbReference>